<dbReference type="AlphaFoldDB" id="A0A077UN97"/>
<organism evidence="1 2">
    <name type="scientific">Staphylococcus schweitzeri</name>
    <dbReference type="NCBI Taxonomy" id="1654388"/>
    <lineage>
        <taxon>Bacteria</taxon>
        <taxon>Bacillati</taxon>
        <taxon>Bacillota</taxon>
        <taxon>Bacilli</taxon>
        <taxon>Bacillales</taxon>
        <taxon>Staphylococcaceae</taxon>
        <taxon>Staphylococcus</taxon>
    </lineage>
</organism>
<evidence type="ECO:0000313" key="1">
    <source>
        <dbReference type="EMBL" id="CDR29168.1"/>
    </source>
</evidence>
<gene>
    <name evidence="1" type="ORF">ERS140147_02372</name>
</gene>
<name>A0A077UN97_9STAP</name>
<sequence length="57" mass="6583">MIKSMSRVSKCIDIGTMEGILSMIKSGDFRGNKHFKFNSVEEDAKTIHDFIHFFNDK</sequence>
<dbReference type="EMBL" id="CCEH01000027">
    <property type="protein sequence ID" value="CDR29168.1"/>
    <property type="molecule type" value="Genomic_DNA"/>
</dbReference>
<evidence type="ECO:0000313" key="2">
    <source>
        <dbReference type="Proteomes" id="UP000044616"/>
    </source>
</evidence>
<accession>A0A077UN97</accession>
<dbReference type="Proteomes" id="UP000044616">
    <property type="component" value="Unassembled WGS sequence"/>
</dbReference>
<reference evidence="1 2" key="1">
    <citation type="submission" date="2014-05" db="EMBL/GenBank/DDBJ databases">
        <authorList>
            <person name="Aslett A.Martin."/>
            <person name="De Silva Nishadi"/>
        </authorList>
    </citation>
    <scope>NUCLEOTIDE SEQUENCE [LARGE SCALE GENOMIC DNA]</scope>
</reference>
<proteinExistence type="predicted"/>
<protein>
    <submittedName>
        <fullName evidence="1">Putative insertion element protein</fullName>
    </submittedName>
</protein>